<feature type="compositionally biased region" description="Acidic residues" evidence="5">
    <location>
        <begin position="28"/>
        <end position="59"/>
    </location>
</feature>
<dbReference type="RefSeq" id="XP_022839717.1">
    <property type="nucleotide sequence ID" value="XM_022983456.1"/>
</dbReference>
<feature type="compositionally biased region" description="Acidic residues" evidence="5">
    <location>
        <begin position="1124"/>
        <end position="1144"/>
    </location>
</feature>
<keyword evidence="2 4" id="KW-0103">Bromodomain</keyword>
<dbReference type="SMART" id="SM00297">
    <property type="entry name" value="BROMO"/>
    <property type="match status" value="1"/>
</dbReference>
<reference evidence="8" key="1">
    <citation type="journal article" date="2006" name="Proc. Natl. Acad. Sci. U.S.A.">
        <title>Genome analysis of the smallest free-living eukaryote Ostreococcus tauri unveils many unique features.</title>
        <authorList>
            <person name="Derelle E."/>
            <person name="Ferraz C."/>
            <person name="Rombauts S."/>
            <person name="Rouze P."/>
            <person name="Worden A.Z."/>
            <person name="Robbens S."/>
            <person name="Partensky F."/>
            <person name="Degroeve S."/>
            <person name="Echeynie S."/>
            <person name="Cooke R."/>
            <person name="Saeys Y."/>
            <person name="Wuyts J."/>
            <person name="Jabbari K."/>
            <person name="Bowler C."/>
            <person name="Panaud O."/>
            <person name="Piegu B."/>
            <person name="Ball S.G."/>
            <person name="Ral J.-P."/>
            <person name="Bouget F.-Y."/>
            <person name="Piganeau G."/>
            <person name="De Baets B."/>
            <person name="Picard A."/>
            <person name="Delseny M."/>
            <person name="Demaille J."/>
            <person name="Van de Peer Y."/>
            <person name="Moreau H."/>
        </authorList>
    </citation>
    <scope>NUCLEOTIDE SEQUENCE [LARGE SCALE GENOMIC DNA]</scope>
    <source>
        <strain evidence="8">OTTH 0595 / CCAP 157/2 / RCC745</strain>
    </source>
</reference>
<feature type="compositionally biased region" description="Basic and acidic residues" evidence="5">
    <location>
        <begin position="1254"/>
        <end position="1272"/>
    </location>
</feature>
<dbReference type="CDD" id="cd04369">
    <property type="entry name" value="Bromodomain"/>
    <property type="match status" value="1"/>
</dbReference>
<dbReference type="GO" id="GO:0005669">
    <property type="term" value="C:transcription factor TFIID complex"/>
    <property type="evidence" value="ECO:0007669"/>
    <property type="project" value="InterPro"/>
</dbReference>
<evidence type="ECO:0000259" key="6">
    <source>
        <dbReference type="PROSITE" id="PS50014"/>
    </source>
</evidence>
<evidence type="ECO:0000313" key="7">
    <source>
        <dbReference type="EMBL" id="CEF99232.1"/>
    </source>
</evidence>
<dbReference type="GO" id="GO:0004402">
    <property type="term" value="F:histone acetyltransferase activity"/>
    <property type="evidence" value="ECO:0007669"/>
    <property type="project" value="InterPro"/>
</dbReference>
<evidence type="ECO:0000256" key="3">
    <source>
        <dbReference type="ARBA" id="ARBA00023242"/>
    </source>
</evidence>
<feature type="compositionally biased region" description="Basic and acidic residues" evidence="5">
    <location>
        <begin position="11"/>
        <end position="27"/>
    </location>
</feature>
<feature type="region of interest" description="Disordered" evidence="5">
    <location>
        <begin position="153"/>
        <end position="244"/>
    </location>
</feature>
<feature type="domain" description="Bromo" evidence="6">
    <location>
        <begin position="1409"/>
        <end position="1460"/>
    </location>
</feature>
<dbReference type="KEGG" id="ota:OT_ostta09g04350"/>
<gene>
    <name evidence="7" type="ORF">OT_ostta09g04350</name>
</gene>
<evidence type="ECO:0000256" key="1">
    <source>
        <dbReference type="ARBA" id="ARBA00004123"/>
    </source>
</evidence>
<dbReference type="EMBL" id="CAID01000009">
    <property type="protein sequence ID" value="CEF99232.1"/>
    <property type="molecule type" value="Genomic_DNA"/>
</dbReference>
<dbReference type="PANTHER" id="PTHR13900">
    <property type="entry name" value="TRANSCRIPTION INITIATION FACTOR TFIID"/>
    <property type="match status" value="1"/>
</dbReference>
<organism evidence="7 8">
    <name type="scientific">Ostreococcus tauri</name>
    <name type="common">Marine green alga</name>
    <dbReference type="NCBI Taxonomy" id="70448"/>
    <lineage>
        <taxon>Eukaryota</taxon>
        <taxon>Viridiplantae</taxon>
        <taxon>Chlorophyta</taxon>
        <taxon>Mamiellophyceae</taxon>
        <taxon>Mamiellales</taxon>
        <taxon>Bathycoccaceae</taxon>
        <taxon>Ostreococcus</taxon>
    </lineage>
</organism>
<feature type="region of interest" description="Disordered" evidence="5">
    <location>
        <begin position="1506"/>
        <end position="1542"/>
    </location>
</feature>
<dbReference type="GeneID" id="9831841"/>
<feature type="region of interest" description="Disordered" evidence="5">
    <location>
        <begin position="1107"/>
        <end position="1144"/>
    </location>
</feature>
<dbReference type="GO" id="GO:0051123">
    <property type="term" value="P:RNA polymerase II preinitiation complex assembly"/>
    <property type="evidence" value="ECO:0007669"/>
    <property type="project" value="TreeGrafter"/>
</dbReference>
<dbReference type="GO" id="GO:0016251">
    <property type="term" value="F:RNA polymerase II general transcription initiation factor activity"/>
    <property type="evidence" value="ECO:0007669"/>
    <property type="project" value="InterPro"/>
</dbReference>
<protein>
    <recommendedName>
        <fullName evidence="6">Bromo domain-containing protein</fullName>
    </recommendedName>
</protein>
<dbReference type="InterPro" id="IPR001487">
    <property type="entry name" value="Bromodomain"/>
</dbReference>
<keyword evidence="3" id="KW-0539">Nucleus</keyword>
<dbReference type="Pfam" id="PF12157">
    <property type="entry name" value="DUF3591"/>
    <property type="match status" value="1"/>
</dbReference>
<dbReference type="Pfam" id="PF00439">
    <property type="entry name" value="Bromodomain"/>
    <property type="match status" value="1"/>
</dbReference>
<sequence length="1542" mass="170462">MDDDDYDDADDGARVDADAGARDRESESDYDASDDEVGNESSSDESLDEDDDYDDDAIDETTGATKKRVKQSKSSKGGASEAQGVVVVVPGGDGGGGAARGDRSVRVASVAADEAMKMHLQRADGGMSAPPESGEILKFTSLLHDTRGGRTYSAAFGDARTKPSTSADDLKTPTKGGRIAEDEEEDEEEGMLDEEVDDEEDDDDDELEEDDATWFAKVDSSAPRERYAALKPTLSDNENEDDADCDDMRLEVDYGDAEVRMKPKRGESGIEHNEWERAVILGGGDSDEEEAIRLATVGIDAIGAFKKLRRDEETDDPTALPPQVTSTGAFGALAGESSRDGSSDVADYMRHLTLYGVAEEEPGKIDAEMIDADAPRGAGAMLRMRNHDLANGYWLDDVEWEGKPQRTSDHRKYDMPKVMANPNDPQLVFQFKGDLEATVWKWANAKMVPSWDLDPVDDVDAALNISMDDKYKEEVETTVDEKERPPRPGRFEGIEHAEFLLNSVPQLVRDPINDFPAPKPILHPPTTLPKSASSGMKIKLAGAETDTFKVCIKSLNLHSAVINLKVRGTDTVGSVIPRIRKRWTDLDGPINLYYPGSPDPSEKLNEDMTLTQAGLKAQVGLPIIYLVAPKITFISEQEALAPLASDAVLAPPGAYKKPSDLSARTGTLMMVQYTEARPLFISKPGMGAKKVVYYRRKTLGDQGARPYANATTTVVDLKPNAPSPFLAELPQGKGITSLETNMFRAPMFQQPKSDEMVDFLLIRAPNGKLTMREAPPLFLAGQQEPHMNIPAPGSDVLKDFEERLVNATVLRYFLTLQAKGAIEPGTMPMVKSSDIAATLSHVMSVREVRKKIRSKICAPRRGANANDDEFILNPSYRFQHEKEVQRMASPEEICAYESYRHSVAVLCKERTREEQERILRLSTLTLQQLKNAVTILVRHSEGKRKRQLEHLELWLQIQPWAQTSEFLKALEGNRGILHLETSRRIQRLTGKFYNYIRRMTVPDPPEDRRPRREPGTVTGTNADLRKLTMPQAQRILENFGVEKEVILQLERWKRIGLIRELSGAATADGNNQHAGMARFARRLRVSEAQQLTEIREHSNLLFKRQMKQYAQRRTRHEESSSGGESDDEDESSSESDSESDSLADELEKQLAEKNQDAGPTEEDEQKELEALRSALRDGAPIEPSVDPMKALAQGIVVPGKKFRLKRVTTHIFPDGRSAKVEDDITEYAGAAWLSARAQGVEAANAATTAALLECGKDKAPPPPKEALEKKELDDEETGLTPEARARYEMLRQRKRAKERVRRAGEKIKRLQSMGVTDEGANLADAEKSPGITLKPTTTIPPVPGGLKIKVGVSKKTMKRVFSDAGATPEKKSTLGRKLPWDRALIRITESAMKHGTYGQVFSPPVTLGDYSKFVDQPMDLSSIMSRLREGLYDSPHDWVADVRLIATNAKAYHMAEEPVELRLDWVPGMAADMVNFIADLASKHESDIKANTSDFSADSLRIERPGAAAPAADEAAVEVKAEPTEPPKPLPKLKFSFGKKKE</sequence>
<dbReference type="Gene3D" id="1.20.920.10">
    <property type="entry name" value="Bromodomain-like"/>
    <property type="match status" value="1"/>
</dbReference>
<dbReference type="InterPro" id="IPR040240">
    <property type="entry name" value="TAF1"/>
</dbReference>
<dbReference type="SUPFAM" id="SSF47370">
    <property type="entry name" value="Bromodomain"/>
    <property type="match status" value="1"/>
</dbReference>
<proteinExistence type="predicted"/>
<feature type="compositionally biased region" description="Acidic residues" evidence="5">
    <location>
        <begin position="1"/>
        <end position="10"/>
    </location>
</feature>
<name>A0A090M945_OSTTA</name>
<dbReference type="InterPro" id="IPR036427">
    <property type="entry name" value="Bromodomain-like_sf"/>
</dbReference>
<feature type="region of interest" description="Disordered" evidence="5">
    <location>
        <begin position="1254"/>
        <end position="1277"/>
    </location>
</feature>
<dbReference type="Proteomes" id="UP000009170">
    <property type="component" value="Unassembled WGS sequence"/>
</dbReference>
<feature type="compositionally biased region" description="Basic and acidic residues" evidence="5">
    <location>
        <begin position="1005"/>
        <end position="1014"/>
    </location>
</feature>
<reference evidence="7 8" key="2">
    <citation type="journal article" date="2014" name="BMC Genomics">
        <title>An improved genome of the model marine alga Ostreococcus tauri unfolds by assessing Illumina de novo assemblies.</title>
        <authorList>
            <person name="Blanc-Mathieu R."/>
            <person name="Verhelst B."/>
            <person name="Derelle E."/>
            <person name="Rombauts S."/>
            <person name="Bouget F.Y."/>
            <person name="Carre I."/>
            <person name="Chateau A."/>
            <person name="Eyre-Walker A."/>
            <person name="Grimsley N."/>
            <person name="Moreau H."/>
            <person name="Piegu B."/>
            <person name="Rivals E."/>
            <person name="Schackwitz W."/>
            <person name="Van de Peer Y."/>
            <person name="Piganeau G."/>
        </authorList>
    </citation>
    <scope>NUCLEOTIDE SEQUENCE [LARGE SCALE GENOMIC DNA]</scope>
    <source>
        <strain evidence="8">OTTH 0595 / CCAP 157/2 / RCC745</strain>
    </source>
</reference>
<accession>A0A090M945</accession>
<dbReference type="PROSITE" id="PS50014">
    <property type="entry name" value="BROMODOMAIN_2"/>
    <property type="match status" value="1"/>
</dbReference>
<comment type="subcellular location">
    <subcellularLocation>
        <location evidence="1">Nucleus</location>
    </subcellularLocation>
</comment>
<dbReference type="OrthoDB" id="21449at2759"/>
<feature type="region of interest" description="Disordered" evidence="5">
    <location>
        <begin position="1"/>
        <end position="103"/>
    </location>
</feature>
<dbReference type="PRINTS" id="PR00503">
    <property type="entry name" value="BROMODOMAIN"/>
</dbReference>
<evidence type="ECO:0000313" key="8">
    <source>
        <dbReference type="Proteomes" id="UP000009170"/>
    </source>
</evidence>
<dbReference type="InParanoid" id="A0A090M945"/>
<keyword evidence="8" id="KW-1185">Reference proteome</keyword>
<evidence type="ECO:0000256" key="5">
    <source>
        <dbReference type="SAM" id="MobiDB-lite"/>
    </source>
</evidence>
<evidence type="ECO:0000256" key="2">
    <source>
        <dbReference type="ARBA" id="ARBA00023117"/>
    </source>
</evidence>
<dbReference type="GO" id="GO:0017025">
    <property type="term" value="F:TBP-class protein binding"/>
    <property type="evidence" value="ECO:0007669"/>
    <property type="project" value="InterPro"/>
</dbReference>
<feature type="region of interest" description="Disordered" evidence="5">
    <location>
        <begin position="1000"/>
        <end position="1022"/>
    </location>
</feature>
<dbReference type="InterPro" id="IPR022591">
    <property type="entry name" value="TAF1_HAT_dom"/>
</dbReference>
<evidence type="ECO:0000256" key="4">
    <source>
        <dbReference type="PROSITE-ProRule" id="PRU00035"/>
    </source>
</evidence>
<feature type="compositionally biased region" description="Low complexity" evidence="5">
    <location>
        <begin position="77"/>
        <end position="90"/>
    </location>
</feature>
<comment type="caution">
    <text evidence="7">The sequence shown here is derived from an EMBL/GenBank/DDBJ whole genome shotgun (WGS) entry which is preliminary data.</text>
</comment>
<dbReference type="PANTHER" id="PTHR13900:SF0">
    <property type="entry name" value="TRANSCRIPTION INITIATION FACTOR TFIID SUBUNIT 1"/>
    <property type="match status" value="1"/>
</dbReference>
<dbReference type="STRING" id="70448.A0A090M945"/>
<feature type="compositionally biased region" description="Acidic residues" evidence="5">
    <location>
        <begin position="181"/>
        <end position="212"/>
    </location>
</feature>